<dbReference type="Proteomes" id="UP000250085">
    <property type="component" value="Chromosome"/>
</dbReference>
<dbReference type="GeneID" id="33327418"/>
<dbReference type="EMBL" id="CP015106">
    <property type="protein sequence ID" value="ASJ13810.1"/>
    <property type="molecule type" value="Genomic_DNA"/>
</dbReference>
<dbReference type="SUPFAM" id="SSF51126">
    <property type="entry name" value="Pectin lyase-like"/>
    <property type="match status" value="3"/>
</dbReference>
<dbReference type="InterPro" id="IPR011050">
    <property type="entry name" value="Pectin_lyase_fold/virulence"/>
</dbReference>
<name>A0A2Z2N050_9EURY</name>
<evidence type="ECO:0000313" key="6">
    <source>
        <dbReference type="Proteomes" id="UP000250085"/>
    </source>
</evidence>
<dbReference type="SUPFAM" id="SSF49785">
    <property type="entry name" value="Galactose-binding domain-like"/>
    <property type="match status" value="1"/>
</dbReference>
<dbReference type="OrthoDB" id="137612at2157"/>
<evidence type="ECO:0000256" key="2">
    <source>
        <dbReference type="SAM" id="Phobius"/>
    </source>
</evidence>
<proteinExistence type="predicted"/>
<dbReference type="NCBIfam" id="TIGR04213">
    <property type="entry name" value="PGF_pre_PGF"/>
    <property type="match status" value="1"/>
</dbReference>
<protein>
    <recommendedName>
        <fullName evidence="7">Right handed beta helix domain-containing protein</fullName>
    </recommendedName>
</protein>
<dbReference type="NCBIfam" id="TIGR03804">
    <property type="entry name" value="para_beta_helix"/>
    <property type="match status" value="1"/>
</dbReference>
<keyword evidence="6" id="KW-1185">Reference proteome</keyword>
<organism evidence="5 6">
    <name type="scientific">Thermococcus radiotolerans</name>
    <dbReference type="NCBI Taxonomy" id="187880"/>
    <lineage>
        <taxon>Archaea</taxon>
        <taxon>Methanobacteriati</taxon>
        <taxon>Methanobacteriota</taxon>
        <taxon>Thermococci</taxon>
        <taxon>Thermococcales</taxon>
        <taxon>Thermococcaceae</taxon>
        <taxon>Thermococcus</taxon>
    </lineage>
</organism>
<dbReference type="Gene3D" id="2.60.120.260">
    <property type="entry name" value="Galactose-binding domain-like"/>
    <property type="match status" value="1"/>
</dbReference>
<evidence type="ECO:0000256" key="1">
    <source>
        <dbReference type="SAM" id="MobiDB-lite"/>
    </source>
</evidence>
<dbReference type="SMART" id="SM00710">
    <property type="entry name" value="PbH1"/>
    <property type="match status" value="13"/>
</dbReference>
<dbReference type="Gene3D" id="2.160.20.10">
    <property type="entry name" value="Single-stranded right-handed beta-helix, Pectin lyase-like"/>
    <property type="match status" value="1"/>
</dbReference>
<dbReference type="RefSeq" id="WP_088866020.1">
    <property type="nucleotide sequence ID" value="NZ_CP015106.1"/>
</dbReference>
<evidence type="ECO:0008006" key="7">
    <source>
        <dbReference type="Google" id="ProtNLM"/>
    </source>
</evidence>
<feature type="domain" description="Right handed beta helix" evidence="4">
    <location>
        <begin position="2560"/>
        <end position="2694"/>
    </location>
</feature>
<accession>A0A2Z2N050</accession>
<dbReference type="InterPro" id="IPR008979">
    <property type="entry name" value="Galactose-bd-like_sf"/>
</dbReference>
<gene>
    <name evidence="5" type="ORF">A3L10_01180</name>
</gene>
<dbReference type="InterPro" id="IPR026453">
    <property type="entry name" value="PGF_pre_PGF"/>
</dbReference>
<dbReference type="InterPro" id="IPR007742">
    <property type="entry name" value="NosD_dom"/>
</dbReference>
<feature type="domain" description="Periplasmic copper-binding protein NosD beta helix" evidence="3">
    <location>
        <begin position="453"/>
        <end position="594"/>
    </location>
</feature>
<evidence type="ECO:0000259" key="4">
    <source>
        <dbReference type="Pfam" id="PF13229"/>
    </source>
</evidence>
<dbReference type="KEGG" id="trl:A3L10_01180"/>
<feature type="region of interest" description="Disordered" evidence="1">
    <location>
        <begin position="3984"/>
        <end position="4007"/>
    </location>
</feature>
<dbReference type="InterPro" id="IPR039448">
    <property type="entry name" value="Beta_helix"/>
</dbReference>
<reference evidence="5 6" key="1">
    <citation type="submission" date="2016-04" db="EMBL/GenBank/DDBJ databases">
        <title>Complete genome sequence of Thermococcus radiotolerans type strain EJ2.</title>
        <authorList>
            <person name="Oger P.M."/>
        </authorList>
    </citation>
    <scope>NUCLEOTIDE SEQUENCE [LARGE SCALE GENOMIC DNA]</scope>
    <source>
        <strain evidence="5 6">EJ2</strain>
    </source>
</reference>
<keyword evidence="2" id="KW-1133">Transmembrane helix</keyword>
<feature type="domain" description="Right handed beta helix" evidence="4">
    <location>
        <begin position="2046"/>
        <end position="2185"/>
    </location>
</feature>
<dbReference type="InterPro" id="IPR013783">
    <property type="entry name" value="Ig-like_fold"/>
</dbReference>
<dbReference type="Gene3D" id="2.60.40.10">
    <property type="entry name" value="Immunoglobulins"/>
    <property type="match status" value="2"/>
</dbReference>
<dbReference type="InterPro" id="IPR006626">
    <property type="entry name" value="PbH1"/>
</dbReference>
<evidence type="ECO:0000313" key="5">
    <source>
        <dbReference type="EMBL" id="ASJ13810.1"/>
    </source>
</evidence>
<feature type="transmembrane region" description="Helical" evidence="2">
    <location>
        <begin position="4013"/>
        <end position="4031"/>
    </location>
</feature>
<keyword evidence="2" id="KW-0472">Membrane</keyword>
<dbReference type="InterPro" id="IPR022441">
    <property type="entry name" value="Para_beta_helix_rpt-2"/>
</dbReference>
<evidence type="ECO:0000259" key="3">
    <source>
        <dbReference type="Pfam" id="PF05048"/>
    </source>
</evidence>
<dbReference type="Pfam" id="PF13229">
    <property type="entry name" value="Beta_helix"/>
    <property type="match status" value="2"/>
</dbReference>
<dbReference type="InterPro" id="IPR012334">
    <property type="entry name" value="Pectin_lyas_fold"/>
</dbReference>
<sequence length="4034" mass="439886">MKKSTLFLVYLLISSYLNVGFVGVSHVVQAQGTYVFQDDFNDNSLDVTKWSTEVVGDGNSVTESNEEIQVVTYGHGGWDSGHALLKSREIDVSNWSSVSFEAEWEFLDPYTAEMLVHVVDLDTGKYIGVHYISWQGPKISYRYDGTSQMEYREIPTSYVPFKVVIYKDRFEFWESGVLVKTIYTTSMAGTTRFQFVMGGWDASSLESHMDFDNAAVSYTEEQVGEELQVTILSPEEKIYNTATIDLNVTANKPVDEWRYSLNGGENVTFEPNTTITGQDGENLLVVYALAGDETGMAQVNFYVDVSEEDETPPGTVRNLAHEVGADYIHWTWDNPEDEDFETALIYVDGKFEDETDEGEWWLDELSPGETHTIGILTRDYSGNINTTWVNDTATTLTPAETVYVNESGWWYEGRSLNPSETPLQDGIDGSVDGGTVVVLSGTYPESVEIDKPLTVETSENARITGDGSEWANGRKPVFYVSSDNVTLNGFVIASSVSNIGVWVDGVENCTIEDNTITITETEDSERYGIYLSYGGDNVVSNNDVSVSGFQGVGIYVYEEEGGASDVHDNTVTVRGDSADGIEVFYTSAWVYDNTVSIGGVSENAGYALYLYLAGDSFIDNNELTTNLSEPKAWAITVIAEFYGSLSGNTINGIPTEVTCPGNCLVRGVSPKNRPAPPEDYGDVGEYIEIDVDSWLHLGLYYDDSALEGLNEDSLQIWHFTEGWTLDGTSGHHLDTNKNLVEANLTGLGIFAPLAQEENDITPPVLTFVEPTPKDGSLIGDSSVVINVTSNENLDLATLEFDGANYTMLGSGKNWHYAMNVADGTHTFRVYGQDLAGNNGTSEEREFEVDTKAPEYSNVGQDAEGIPPGGEVHVHAFWSDPHLSSARLRTNATEGAAWEWIDQTFFEGSEGWSNFTISTDGLEPGLYCWQIAGADSLDHVNTTPMGCFTVYAPPKIVSYSPESPVESYVGDTVEFSVTADQTVNITWYLDGSIVKTEENVGASTYTNSDVGEGEHSVRAVVENPNGSASQFWAWYVYPKHGFSISFTDPTPEDGAMLNVREIIINISSSLDLDNATLEWNGVNESMSGSGRSWWVIKENLADGTYTFRVYGSAEGMNNATEERTAEIDATAPGFLEYGQSRDAVTAGDDVEVFARWDDAHLEGAVLVTNATFVDGTFVWSEVPLQITDGWSNGTINTDENFAGKVFCWYIKANDTFGNENETPKLCFRVEEGLRIVSFSPEGEEVTVRENETAVFSIALNQVANVTWAVNGTVVLEEEGNSSTYTNSSLVIGLWNVSVRAENGNGVARHWWLMRVNPSENEPPEIWFIPPTPENGSLLGSCTLTIAVNASEELSKAVLEFEGTNFTMEGSGSVWSLTGELCSSDGQHSFRVYGTDLGNNTGVSETRTVEVDSTPPVILWVHANNMTRSEMGIFTAEMLSNASFEINVTDEHPLSYEVYLNPEPGHLELPARRERYWSGVPFGFPVRTDDVRTDVYRVVIYDAALNHAELTLLVRVVDTAAPGPVENLEVSTNSSGFTATWRNPDNDDFERVELYLDPKEREDEKGERIIDWNSSRIANLSGEPGEEMRFSMNLSHGAHVLYARTFDRYGNGGEPVSVSFTVPLPRFVLYYVEPTPENGTVLPGEVQEVTVTVVSSVSLMECWITWNGVPLAMGATQNTCRARLNVIPGGEYNFSVSAVDVYWRRTGTEVRTFSVGRMCFVEGGSLELNLPDEADSLSFPVNFTFVTNSLAKAYTYRASVLGVSIEGAFEPDIEVVGFKDVKNDVEGPFEGKVKRLYVVRGHFVADLWGIQDAVLKGAEEGKPVSLEITATDDCGKQITAEGEVTVCKNPEKPALSINMEDFYYRDEDVVMSAEATNGVQVREFHYSINGGPWAEFNGTANLTGLLRPGENFVSVRAVSECGLWTGETVKVFLGPPSEGDWIVNDTEACLGHEFSVNGGLVIQETGNLTLRGCKVHLNGGVQLNGALGVLDGSLIGNASEFSGEFGKLDVKDSTVENRGAGSFDEGTAIVKNAVLSGEFTFEFTELEVDSSRINGGITVLGTVGITNNVVTGGSGITLAGSNEGTIENVTVRDCAYGIHLINDNGKDVTFRNILVENPREAGLFMDLLPGYWFGEGVFTNLTVIGGEVIINGGSATFNRSRIEQGDGYAVLADAAGRVLTFKNSSVGGKGILVRKLATLSLMDSNLTGDVTGDLGYFEVLVSPETRASLRGGAAENIHGDVRGVLSLVDYTLDGGDVTVGAGGTLRVEDTDGIPATKPSDGDASVLRNMRIQEMSTEEEAHLVVLNSRLENTTIVTDSKWLLIRGSVVNGKISLNTGDESLSGGLSETPAFSSMTNWYHTTGPLSENWYYSQDTTGMTESDAPFFVQAYTAPSGWGSGTALGEFATLYLKKTFTVEELPTEAVLSYSAVGRVEIYVNGRKVVDDNKVGGMSFSGMRLHGVPHSGSADVAPYLLPGRNLIAVRVELPSTYPYQHLGAFRASLTLKSGLSAITDSVLSGEVSGYGTRAVLARDEVHAKLSFGYVSWVTISDSRVHGTVDVVGRIELVNSELIGNGSGTGLKRTDYGVILVENSMIHGFGYGIMGASEVNVTESEIYDNDVGIHLRSAKILVKDSYVRDNGVGIETHNVTGHIENNVIYGNTVGIALNTGEDIYTSGNGLSITHDTIVGNSLGIRFDGSYGSGYVSVTESLIQNNDLGLLLNSTLTPEVRFDSLVNYRDVLIESRFSPTLRDIDWGGTEPVMVPSYPEGFMYTCDGEVRDDYDILAKNWKPVILLNSTETGEDWGSSLLSAFLRVYPLENGSVKGVVTLAGRAVSRDGLSKVVYSLERNGSVETLAEVSVGSETYDDYVLLDTLGMNLTGQGMLRFTAVDSTGKNLTSAVSVYFANAEIVIENVSVDNATNIYSLYNVEYLTDDAGNEIPWNFTQNYGRFANVTVMLRNTGLINGTARVVLDLPGYVERHTGNVEGLAYLPPNGSLVLEFSIPVVEYDWGTLTWDVLPDELPSLGRFTARVKLYDTDNVLREEIPVRIGFTLGPVFKITGYTMYPYSRAYCESYPDFCHNNPPYDGDGDDTVEAAESHHFDLSYENVGDEDAEVRIIDLTDHIPERYPGEKILRGQSAYIFSDSSALIDTTPGSFDLLGSAPVGGEKQGKDLFIEWWNDVPPVMIPPVNFSGQYLTNAMFYYSTEDGRNYYTPSLNYKKRPVKALNKTFVVQTVRMNPIDVKVVAVKDGKTYVTLHNTNGNVYYDYFVQGTYGPGEGYRWYHFIPPDFTMKAIAEDSLEPNRTIPHYRIIVGAMPSMTGNILKWFASTLNALLGVLGVDVPADTITLALAHTAVKIVNLAETVDFQTESESFESINSSARSSDVDAAIMASNETVIAPVGIDTFARLEKNYGMDRGYYNSLKNLDELPAAQQAEMVGKFTKAIVLDEDLQILLLETIIEVSDMNLYYNLAKIAKGVYSGDQGEIIGAGGAIGTAALKKALKEAAKEAVLEEVKKTSYYKELTPEEQKVYKKKVGKGVGAVVAYAFDMSQFVTYVVLAPVPGTRTIYVLDPPSNFTVHSEESNVTVLGGGAVGVGRGSVSLSLGDVDVYRATYVASTESLPIATLFNGTLLWMRTSVEGRRNGEMLGNVTITMRPTAESANHLLAAFRDGDMVETLLGGYFAEKPLWDVSMDGGTVIITASGILNAQPYEEETSIDIFTNTSVTLANVTRIGRYGNVIEIRPSFVPLNSTDVNVTGNASVGVSEDVITVVRGRVEIPEIDATPLTLPQGERITITVPAECAVEWRFDGEVGQGIFVPTDGAEPGNHTLEVTCLIGNLSASRNFTVAIAQPQVIVRKTSGALVEGSGFIVLEFGTDLQMISLVAPGELKGVVAVSQNPGGTVDGYLVYSTFNVTHPKNWSVENVTLYFRVPRKWFEENNISPEELVLLHREGDWVKYRPVLEYRDGEYLQYHASVPSLSVFAVAGKAKAEEHETPTETPVHAESTPETTSTPAPKGGNTAYYILAALVILALIGVYTYRRR</sequence>
<keyword evidence="2" id="KW-0812">Transmembrane</keyword>
<dbReference type="Pfam" id="PF05048">
    <property type="entry name" value="NosD"/>
    <property type="match status" value="1"/>
</dbReference>
<feature type="compositionally biased region" description="Low complexity" evidence="1">
    <location>
        <begin position="3989"/>
        <end position="4007"/>
    </location>
</feature>